<evidence type="ECO:0000259" key="1">
    <source>
        <dbReference type="Pfam" id="PF07883"/>
    </source>
</evidence>
<dbReference type="InterPro" id="IPR011051">
    <property type="entry name" value="RmlC_Cupin_sf"/>
</dbReference>
<sequence length="152" mass="17096">MTIALKRPSDKQYVTWMGTKYGITVGQRESAGRMTVFESVVPAHQGPPIHVHHNEDEVIHVIEETYEFWLDGEITRIAPGHSIFLPRGVPHSFRVASDRDGRNVTILTPAGLEDFFLEAGNRQLQIPTDMPAVMELATRFGIEFKGPVDWAD</sequence>
<evidence type="ECO:0000313" key="3">
    <source>
        <dbReference type="Proteomes" id="UP000620262"/>
    </source>
</evidence>
<dbReference type="PANTHER" id="PTHR36440">
    <property type="entry name" value="PUTATIVE (AFU_ORTHOLOGUE AFUA_8G07350)-RELATED"/>
    <property type="match status" value="1"/>
</dbReference>
<accession>A0ABR9J0D4</accession>
<dbReference type="SUPFAM" id="SSF51182">
    <property type="entry name" value="RmlC-like cupins"/>
    <property type="match status" value="1"/>
</dbReference>
<keyword evidence="3" id="KW-1185">Reference proteome</keyword>
<dbReference type="EMBL" id="JADBEC010000002">
    <property type="protein sequence ID" value="MBE1508810.1"/>
    <property type="molecule type" value="Genomic_DNA"/>
</dbReference>
<dbReference type="InterPro" id="IPR053146">
    <property type="entry name" value="QDO-like"/>
</dbReference>
<reference evidence="2 3" key="1">
    <citation type="submission" date="2020-10" db="EMBL/GenBank/DDBJ databases">
        <title>Sequencing the genomes of 1000 actinobacteria strains.</title>
        <authorList>
            <person name="Klenk H.-P."/>
        </authorList>
    </citation>
    <scope>NUCLEOTIDE SEQUENCE [LARGE SCALE GENOMIC DNA]</scope>
    <source>
        <strain evidence="2 3">DSM 7307</strain>
    </source>
</reference>
<dbReference type="RefSeq" id="WP_312872454.1">
    <property type="nucleotide sequence ID" value="NZ_BAAAVL010000011.1"/>
</dbReference>
<dbReference type="InterPro" id="IPR013096">
    <property type="entry name" value="Cupin_2"/>
</dbReference>
<evidence type="ECO:0000313" key="2">
    <source>
        <dbReference type="EMBL" id="MBE1508810.1"/>
    </source>
</evidence>
<gene>
    <name evidence="2" type="ORF">H4W29_006055</name>
</gene>
<dbReference type="Pfam" id="PF07883">
    <property type="entry name" value="Cupin_2"/>
    <property type="match status" value="1"/>
</dbReference>
<comment type="caution">
    <text evidence="2">The sequence shown here is derived from an EMBL/GenBank/DDBJ whole genome shotgun (WGS) entry which is preliminary data.</text>
</comment>
<feature type="domain" description="Cupin type-2" evidence="1">
    <location>
        <begin position="40"/>
        <end position="102"/>
    </location>
</feature>
<name>A0ABR9J0D4_RHIVS</name>
<dbReference type="Gene3D" id="2.60.120.10">
    <property type="entry name" value="Jelly Rolls"/>
    <property type="match status" value="1"/>
</dbReference>
<dbReference type="InterPro" id="IPR014710">
    <property type="entry name" value="RmlC-like_jellyroll"/>
</dbReference>
<organism evidence="2 3">
    <name type="scientific">Rhizobium viscosum</name>
    <name type="common">Arthrobacter viscosus</name>
    <dbReference type="NCBI Taxonomy" id="1673"/>
    <lineage>
        <taxon>Bacteria</taxon>
        <taxon>Pseudomonadati</taxon>
        <taxon>Pseudomonadota</taxon>
        <taxon>Alphaproteobacteria</taxon>
        <taxon>Hyphomicrobiales</taxon>
        <taxon>Rhizobiaceae</taxon>
        <taxon>Rhizobium/Agrobacterium group</taxon>
        <taxon>Rhizobium</taxon>
    </lineage>
</organism>
<proteinExistence type="predicted"/>
<dbReference type="PANTHER" id="PTHR36440:SF1">
    <property type="entry name" value="PUTATIVE (AFU_ORTHOLOGUE AFUA_8G07350)-RELATED"/>
    <property type="match status" value="1"/>
</dbReference>
<dbReference type="Proteomes" id="UP000620262">
    <property type="component" value="Unassembled WGS sequence"/>
</dbReference>
<protein>
    <submittedName>
        <fullName evidence="2">Quercetin dioxygenase-like cupin family protein</fullName>
    </submittedName>
</protein>